<dbReference type="InterPro" id="IPR036291">
    <property type="entry name" value="NAD(P)-bd_dom_sf"/>
</dbReference>
<dbReference type="EMBL" id="JACDQQ010002597">
    <property type="protein sequence ID" value="MBA0088621.1"/>
    <property type="molecule type" value="Genomic_DNA"/>
</dbReference>
<comment type="caution">
    <text evidence="3">The sequence shown here is derived from an EMBL/GenBank/DDBJ whole genome shotgun (WGS) entry which is preliminary data.</text>
</comment>
<gene>
    <name evidence="3" type="ORF">HRJ53_26840</name>
</gene>
<dbReference type="AlphaFoldDB" id="A0A7V8T036"/>
<protein>
    <submittedName>
        <fullName evidence="3">SDR family NAD(P)-dependent oxidoreductase</fullName>
    </submittedName>
</protein>
<evidence type="ECO:0000313" key="3">
    <source>
        <dbReference type="EMBL" id="MBA0088621.1"/>
    </source>
</evidence>
<dbReference type="SUPFAM" id="SSF51735">
    <property type="entry name" value="NAD(P)-binding Rossmann-fold domains"/>
    <property type="match status" value="1"/>
</dbReference>
<dbReference type="Gene3D" id="3.40.50.720">
    <property type="entry name" value="NAD(P)-binding Rossmann-like Domain"/>
    <property type="match status" value="1"/>
</dbReference>
<evidence type="ECO:0000256" key="2">
    <source>
        <dbReference type="ARBA" id="ARBA00023002"/>
    </source>
</evidence>
<dbReference type="Pfam" id="PF00106">
    <property type="entry name" value="adh_short"/>
    <property type="match status" value="1"/>
</dbReference>
<feature type="non-terminal residue" evidence="3">
    <location>
        <position position="53"/>
    </location>
</feature>
<evidence type="ECO:0000256" key="1">
    <source>
        <dbReference type="ARBA" id="ARBA00006484"/>
    </source>
</evidence>
<organism evidence="3 4">
    <name type="scientific">Candidatus Acidiferrum panamense</name>
    <dbReference type="NCBI Taxonomy" id="2741543"/>
    <lineage>
        <taxon>Bacteria</taxon>
        <taxon>Pseudomonadati</taxon>
        <taxon>Acidobacteriota</taxon>
        <taxon>Terriglobia</taxon>
        <taxon>Candidatus Acidiferrales</taxon>
        <taxon>Candidatus Acidiferrum</taxon>
    </lineage>
</organism>
<evidence type="ECO:0000313" key="4">
    <source>
        <dbReference type="Proteomes" id="UP000567293"/>
    </source>
</evidence>
<dbReference type="InterPro" id="IPR002347">
    <property type="entry name" value="SDR_fam"/>
</dbReference>
<reference evidence="3" key="1">
    <citation type="submission" date="2020-06" db="EMBL/GenBank/DDBJ databases">
        <title>Legume-microbial interactions unlock mineral nutrients during tropical forest succession.</title>
        <authorList>
            <person name="Epihov D.Z."/>
        </authorList>
    </citation>
    <scope>NUCLEOTIDE SEQUENCE [LARGE SCALE GENOMIC DNA]</scope>
    <source>
        <strain evidence="3">Pan2503</strain>
    </source>
</reference>
<dbReference type="GO" id="GO:0016614">
    <property type="term" value="F:oxidoreductase activity, acting on CH-OH group of donors"/>
    <property type="evidence" value="ECO:0007669"/>
    <property type="project" value="UniProtKB-ARBA"/>
</dbReference>
<dbReference type="Proteomes" id="UP000567293">
    <property type="component" value="Unassembled WGS sequence"/>
</dbReference>
<keyword evidence="2" id="KW-0560">Oxidoreductase</keyword>
<proteinExistence type="inferred from homology"/>
<sequence>MSLRNRVALVTGGSRGIGRGLALRLAQDGARIAIAYRSNKGAAQQTLRQLQAG</sequence>
<keyword evidence="4" id="KW-1185">Reference proteome</keyword>
<accession>A0A7V8T036</accession>
<dbReference type="PANTHER" id="PTHR48107:SF7">
    <property type="entry name" value="RE15974P"/>
    <property type="match status" value="1"/>
</dbReference>
<dbReference type="PANTHER" id="PTHR48107">
    <property type="entry name" value="NADPH-DEPENDENT ALDEHYDE REDUCTASE-LIKE PROTEIN, CHLOROPLASTIC-RELATED"/>
    <property type="match status" value="1"/>
</dbReference>
<name>A0A7V8T036_9BACT</name>
<comment type="similarity">
    <text evidence="1">Belongs to the short-chain dehydrogenases/reductases (SDR) family.</text>
</comment>